<dbReference type="Proteomes" id="UP000683310">
    <property type="component" value="Chromosome"/>
</dbReference>
<dbReference type="InterPro" id="IPR051689">
    <property type="entry name" value="Sterol_desaturase/TMEM195"/>
</dbReference>
<keyword evidence="4" id="KW-0560">Oxidoreductase</keyword>
<dbReference type="Pfam" id="PF04116">
    <property type="entry name" value="FA_hydroxylase"/>
    <property type="match status" value="1"/>
</dbReference>
<evidence type="ECO:0000256" key="3">
    <source>
        <dbReference type="ARBA" id="ARBA00022989"/>
    </source>
</evidence>
<keyword evidence="2 7" id="KW-0812">Transmembrane</keyword>
<keyword evidence="5" id="KW-0443">Lipid metabolism</keyword>
<gene>
    <name evidence="9" type="ORF">KHQ06_22795</name>
</gene>
<evidence type="ECO:0000259" key="8">
    <source>
        <dbReference type="Pfam" id="PF04116"/>
    </source>
</evidence>
<protein>
    <submittedName>
        <fullName evidence="9">Sterol desaturase family protein</fullName>
    </submittedName>
</protein>
<feature type="transmembrane region" description="Helical" evidence="7">
    <location>
        <begin position="141"/>
        <end position="163"/>
    </location>
</feature>
<name>A0ABX8CM40_9NOCA</name>
<dbReference type="PANTHER" id="PTHR21624">
    <property type="entry name" value="STEROL DESATURASE-RELATED PROTEIN"/>
    <property type="match status" value="1"/>
</dbReference>
<sequence>MDYTRIFMLVIPAYLFTIVIEWVSWRRSAGGDRTRGFYRPDTWNSVVIGIASRVTRSLENLLVPFSFVLVGAVLTPIQLPADRWWTWGIGLIATDFCYYWGHRADHRVRILWSAHSVHHSSEQFNLTTGIRMPFLMPYATFLHNAAFMPAALIGVPPYIIFFWQFASSIYQWPIHTQRIGFLPAPIEYIFNTPSHHRVHHGADNPYLDKNYGAVLIIWDRIFGTYAHESSPVTYGLTKNVGTFNPIKTNYHEFMAMLADIGQARGARPTLRAVFGPPTARVDSIA</sequence>
<keyword evidence="10" id="KW-1185">Reference proteome</keyword>
<keyword evidence="3 7" id="KW-1133">Transmembrane helix</keyword>
<evidence type="ECO:0000256" key="2">
    <source>
        <dbReference type="ARBA" id="ARBA00022692"/>
    </source>
</evidence>
<reference evidence="9 10" key="1">
    <citation type="submission" date="2021-04" db="EMBL/GenBank/DDBJ databases">
        <title>Nocardia tengchongensis.</title>
        <authorList>
            <person name="Zhuang k."/>
            <person name="Ran Y."/>
            <person name="Li W."/>
        </authorList>
    </citation>
    <scope>NUCLEOTIDE SEQUENCE [LARGE SCALE GENOMIC DNA]</scope>
    <source>
        <strain evidence="9 10">CFH S0057</strain>
    </source>
</reference>
<evidence type="ECO:0000256" key="4">
    <source>
        <dbReference type="ARBA" id="ARBA00023002"/>
    </source>
</evidence>
<accession>A0ABX8CM40</accession>
<organism evidence="9 10">
    <name type="scientific">Nocardia tengchongensis</name>
    <dbReference type="NCBI Taxonomy" id="2055889"/>
    <lineage>
        <taxon>Bacteria</taxon>
        <taxon>Bacillati</taxon>
        <taxon>Actinomycetota</taxon>
        <taxon>Actinomycetes</taxon>
        <taxon>Mycobacteriales</taxon>
        <taxon>Nocardiaceae</taxon>
        <taxon>Nocardia</taxon>
    </lineage>
</organism>
<feature type="transmembrane region" description="Helical" evidence="7">
    <location>
        <begin position="84"/>
        <end position="101"/>
    </location>
</feature>
<comment type="subcellular location">
    <subcellularLocation>
        <location evidence="1">Endomembrane system</location>
        <topology evidence="1">Multi-pass membrane protein</topology>
    </subcellularLocation>
</comment>
<feature type="transmembrane region" description="Helical" evidence="7">
    <location>
        <begin position="6"/>
        <end position="25"/>
    </location>
</feature>
<evidence type="ECO:0000256" key="5">
    <source>
        <dbReference type="ARBA" id="ARBA00023098"/>
    </source>
</evidence>
<evidence type="ECO:0000313" key="9">
    <source>
        <dbReference type="EMBL" id="QVI19255.1"/>
    </source>
</evidence>
<dbReference type="PANTHER" id="PTHR21624:SF1">
    <property type="entry name" value="ALKYLGLYCEROL MONOOXYGENASE"/>
    <property type="match status" value="1"/>
</dbReference>
<dbReference type="EMBL" id="CP074371">
    <property type="protein sequence ID" value="QVI19255.1"/>
    <property type="molecule type" value="Genomic_DNA"/>
</dbReference>
<evidence type="ECO:0000256" key="6">
    <source>
        <dbReference type="ARBA" id="ARBA00023136"/>
    </source>
</evidence>
<keyword evidence="6 7" id="KW-0472">Membrane</keyword>
<proteinExistence type="predicted"/>
<feature type="transmembrane region" description="Helical" evidence="7">
    <location>
        <begin position="61"/>
        <end position="78"/>
    </location>
</feature>
<feature type="domain" description="Fatty acid hydroxylase" evidence="8">
    <location>
        <begin position="89"/>
        <end position="224"/>
    </location>
</feature>
<dbReference type="RefSeq" id="WP_213555289.1">
    <property type="nucleotide sequence ID" value="NZ_JBHZDI010000108.1"/>
</dbReference>
<evidence type="ECO:0000256" key="1">
    <source>
        <dbReference type="ARBA" id="ARBA00004127"/>
    </source>
</evidence>
<dbReference type="InterPro" id="IPR006694">
    <property type="entry name" value="Fatty_acid_hydroxylase"/>
</dbReference>
<evidence type="ECO:0000313" key="10">
    <source>
        <dbReference type="Proteomes" id="UP000683310"/>
    </source>
</evidence>
<evidence type="ECO:0000256" key="7">
    <source>
        <dbReference type="SAM" id="Phobius"/>
    </source>
</evidence>